<dbReference type="InterPro" id="IPR001451">
    <property type="entry name" value="Hexapep"/>
</dbReference>
<reference evidence="6 7" key="1">
    <citation type="submission" date="2018-11" db="EMBL/GenBank/DDBJ databases">
        <title>Complete genome sequencing of the Actinobacteria Serinibacter sp. K3-2.</title>
        <authorList>
            <person name="Rakitin A.L."/>
            <person name="Beletsky A.V."/>
            <person name="Mardanov A.V."/>
            <person name="Ravin N.V."/>
            <person name="Gromova A.S."/>
            <person name="Filippova S.N."/>
            <person name="Gal'Chenko V.F."/>
        </authorList>
    </citation>
    <scope>NUCLEOTIDE SEQUENCE [LARGE SCALE GENOMIC DNA]</scope>
    <source>
        <strain evidence="6 7">K3-2</strain>
    </source>
</reference>
<name>A0A4Z1E5L5_9MICO</name>
<dbReference type="Gene3D" id="2.160.10.10">
    <property type="entry name" value="Hexapeptide repeat proteins"/>
    <property type="match status" value="1"/>
</dbReference>
<dbReference type="CDD" id="cd03357">
    <property type="entry name" value="LbH_MAT_GAT"/>
    <property type="match status" value="1"/>
</dbReference>
<dbReference type="OrthoDB" id="2643438at2"/>
<keyword evidence="2 6" id="KW-0808">Transferase</keyword>
<dbReference type="PROSITE" id="PS00101">
    <property type="entry name" value="HEXAPEP_TRANSFERASES"/>
    <property type="match status" value="1"/>
</dbReference>
<dbReference type="GO" id="GO:0016407">
    <property type="term" value="F:acetyltransferase activity"/>
    <property type="evidence" value="ECO:0007669"/>
    <property type="project" value="InterPro"/>
</dbReference>
<evidence type="ECO:0000256" key="2">
    <source>
        <dbReference type="ARBA" id="ARBA00022679"/>
    </source>
</evidence>
<dbReference type="SUPFAM" id="SSF51161">
    <property type="entry name" value="Trimeric LpxA-like enzymes"/>
    <property type="match status" value="1"/>
</dbReference>
<comment type="similarity">
    <text evidence="1">Belongs to the transferase hexapeptide repeat family.</text>
</comment>
<keyword evidence="7" id="KW-1185">Reference proteome</keyword>
<evidence type="ECO:0000256" key="3">
    <source>
        <dbReference type="ARBA" id="ARBA00022737"/>
    </source>
</evidence>
<dbReference type="PANTHER" id="PTHR23416">
    <property type="entry name" value="SIALIC ACID SYNTHASE-RELATED"/>
    <property type="match status" value="1"/>
</dbReference>
<dbReference type="EMBL" id="RHPJ01000001">
    <property type="protein sequence ID" value="TGO06610.1"/>
    <property type="molecule type" value="Genomic_DNA"/>
</dbReference>
<dbReference type="GO" id="GO:0005829">
    <property type="term" value="C:cytosol"/>
    <property type="evidence" value="ECO:0007669"/>
    <property type="project" value="TreeGrafter"/>
</dbReference>
<gene>
    <name evidence="6" type="ORF">SERN_0802</name>
</gene>
<evidence type="ECO:0000313" key="6">
    <source>
        <dbReference type="EMBL" id="TGO06610.1"/>
    </source>
</evidence>
<dbReference type="GO" id="GO:0008374">
    <property type="term" value="F:O-acyltransferase activity"/>
    <property type="evidence" value="ECO:0007669"/>
    <property type="project" value="TreeGrafter"/>
</dbReference>
<protein>
    <submittedName>
        <fullName evidence="6">Maltose O-acetyltransferase</fullName>
    </submittedName>
</protein>
<dbReference type="SMART" id="SM01266">
    <property type="entry name" value="Mac"/>
    <property type="match status" value="1"/>
</dbReference>
<evidence type="ECO:0000256" key="4">
    <source>
        <dbReference type="ARBA" id="ARBA00023315"/>
    </source>
</evidence>
<evidence type="ECO:0000259" key="5">
    <source>
        <dbReference type="SMART" id="SM01266"/>
    </source>
</evidence>
<accession>A0A4Z1E5L5</accession>
<dbReference type="Pfam" id="PF12464">
    <property type="entry name" value="Mac"/>
    <property type="match status" value="1"/>
</dbReference>
<dbReference type="AlphaFoldDB" id="A0A4Z1E5L5"/>
<keyword evidence="3" id="KW-0677">Repeat</keyword>
<dbReference type="Pfam" id="PF00132">
    <property type="entry name" value="Hexapep"/>
    <property type="match status" value="1"/>
</dbReference>
<evidence type="ECO:0000256" key="1">
    <source>
        <dbReference type="ARBA" id="ARBA00007274"/>
    </source>
</evidence>
<dbReference type="InterPro" id="IPR024688">
    <property type="entry name" value="Mac_dom"/>
</dbReference>
<dbReference type="InterPro" id="IPR018357">
    <property type="entry name" value="Hexapep_transf_CS"/>
</dbReference>
<dbReference type="FunFam" id="2.160.10.10:FF:000025">
    <property type="entry name" value="Hexapeptide-repeat containing-acetyltransferase"/>
    <property type="match status" value="1"/>
</dbReference>
<proteinExistence type="inferred from homology"/>
<dbReference type="InterPro" id="IPR051159">
    <property type="entry name" value="Hexapeptide_acetyltransf"/>
</dbReference>
<keyword evidence="4" id="KW-0012">Acyltransferase</keyword>
<evidence type="ECO:0000313" key="7">
    <source>
        <dbReference type="Proteomes" id="UP000297318"/>
    </source>
</evidence>
<feature type="domain" description="Maltose/galactoside acetyltransferase" evidence="5">
    <location>
        <begin position="5"/>
        <end position="58"/>
    </location>
</feature>
<dbReference type="PANTHER" id="PTHR23416:SF23">
    <property type="entry name" value="ACETYLTRANSFERASE C18B11.09C-RELATED"/>
    <property type="match status" value="1"/>
</dbReference>
<sequence length="188" mass="20053">MGEQAERLARGEWYLDDDELRERRRACGRLLDTFNRAASDDDEGRRRALGAAFGELGEGAVVVPSFRCTYGSHIRLGARAFVNAGAFLMDDAAIIIGADVRIGPGAQLMTAQHPVDDHARRRAGWERALPITIGENAWLGASVTVAPGVTIGRNAVVGAGSLVLHDVPDHVVAVGSPARVVRHTPVEG</sequence>
<dbReference type="Proteomes" id="UP000297318">
    <property type="component" value="Unassembled WGS sequence"/>
</dbReference>
<comment type="caution">
    <text evidence="6">The sequence shown here is derived from an EMBL/GenBank/DDBJ whole genome shotgun (WGS) entry which is preliminary data.</text>
</comment>
<organism evidence="6 7">
    <name type="scientific">Serinibacter arcticus</name>
    <dbReference type="NCBI Taxonomy" id="1655435"/>
    <lineage>
        <taxon>Bacteria</taxon>
        <taxon>Bacillati</taxon>
        <taxon>Actinomycetota</taxon>
        <taxon>Actinomycetes</taxon>
        <taxon>Micrococcales</taxon>
        <taxon>Beutenbergiaceae</taxon>
        <taxon>Serinibacter</taxon>
    </lineage>
</organism>
<dbReference type="InterPro" id="IPR011004">
    <property type="entry name" value="Trimer_LpxA-like_sf"/>
</dbReference>